<dbReference type="OrthoDB" id="9009315at2"/>
<protein>
    <submittedName>
        <fullName evidence="1">Uncharacterized protein</fullName>
    </submittedName>
</protein>
<proteinExistence type="predicted"/>
<evidence type="ECO:0000313" key="2">
    <source>
        <dbReference type="Proteomes" id="UP000054624"/>
    </source>
</evidence>
<evidence type="ECO:0000313" key="1">
    <source>
        <dbReference type="EMBL" id="SAK42524.1"/>
    </source>
</evidence>
<dbReference type="AlphaFoldDB" id="A0A157ZAI4"/>
<keyword evidence="2" id="KW-1185">Reference proteome</keyword>
<sequence length="70" mass="7627">MTPVALYITPHYIASVRGGKARDSFGGTVRFVGVDALPFDIEHVCLLERDTAIEALIDAVRDAERLLNAV</sequence>
<dbReference type="EMBL" id="FCOI02000001">
    <property type="protein sequence ID" value="SAK42524.1"/>
    <property type="molecule type" value="Genomic_DNA"/>
</dbReference>
<dbReference type="STRING" id="1777137.AWB76_00416"/>
<name>A0A157ZAI4_9BURK</name>
<accession>A0A157ZAI4</accession>
<gene>
    <name evidence="1" type="ORF">AWB76_00416</name>
</gene>
<organism evidence="1 2">
    <name type="scientific">Caballeronia temeraria</name>
    <dbReference type="NCBI Taxonomy" id="1777137"/>
    <lineage>
        <taxon>Bacteria</taxon>
        <taxon>Pseudomonadati</taxon>
        <taxon>Pseudomonadota</taxon>
        <taxon>Betaproteobacteria</taxon>
        <taxon>Burkholderiales</taxon>
        <taxon>Burkholderiaceae</taxon>
        <taxon>Caballeronia</taxon>
    </lineage>
</organism>
<dbReference type="RefSeq" id="WP_061158433.1">
    <property type="nucleotide sequence ID" value="NZ_FCOI02000001.1"/>
</dbReference>
<dbReference type="Proteomes" id="UP000054624">
    <property type="component" value="Unassembled WGS sequence"/>
</dbReference>
<reference evidence="2" key="1">
    <citation type="submission" date="2016-01" db="EMBL/GenBank/DDBJ databases">
        <authorList>
            <person name="Peeters Charlotte."/>
        </authorList>
    </citation>
    <scope>NUCLEOTIDE SEQUENCE [LARGE SCALE GENOMIC DNA]</scope>
</reference>